<dbReference type="KEGG" id="ssl:SS1G_03240"/>
<evidence type="ECO:0000313" key="2">
    <source>
        <dbReference type="EMBL" id="EDO00767.1"/>
    </source>
</evidence>
<dbReference type="RefSeq" id="XP_001595152.1">
    <property type="nucleotide sequence ID" value="XM_001595102.1"/>
</dbReference>
<dbReference type="GeneID" id="5491776"/>
<evidence type="ECO:0000313" key="3">
    <source>
        <dbReference type="Proteomes" id="UP000001312"/>
    </source>
</evidence>
<dbReference type="HOGENOM" id="CLU_3107805_0_0_1"/>
<sequence length="51" mass="6027">MKYKNLRVWSVSLASPFPMVVIYLTFTASQKWRFDLMMMLTTIEEAKPPQT</sequence>
<proteinExistence type="predicted"/>
<organism evidence="2 3">
    <name type="scientific">Sclerotinia sclerotiorum (strain ATCC 18683 / 1980 / Ss-1)</name>
    <name type="common">White mold</name>
    <name type="synonym">Whetzelinia sclerotiorum</name>
    <dbReference type="NCBI Taxonomy" id="665079"/>
    <lineage>
        <taxon>Eukaryota</taxon>
        <taxon>Fungi</taxon>
        <taxon>Dikarya</taxon>
        <taxon>Ascomycota</taxon>
        <taxon>Pezizomycotina</taxon>
        <taxon>Leotiomycetes</taxon>
        <taxon>Helotiales</taxon>
        <taxon>Sclerotiniaceae</taxon>
        <taxon>Sclerotinia</taxon>
    </lineage>
</organism>
<gene>
    <name evidence="2" type="ORF">SS1G_03240</name>
</gene>
<keyword evidence="1" id="KW-1133">Transmembrane helix</keyword>
<dbReference type="EMBL" id="CH476624">
    <property type="protein sequence ID" value="EDO00767.1"/>
    <property type="molecule type" value="Genomic_DNA"/>
</dbReference>
<reference evidence="3" key="1">
    <citation type="journal article" date="2011" name="PLoS Genet.">
        <title>Genomic analysis of the necrotrophic fungal pathogens Sclerotinia sclerotiorum and Botrytis cinerea.</title>
        <authorList>
            <person name="Amselem J."/>
            <person name="Cuomo C.A."/>
            <person name="van Kan J.A."/>
            <person name="Viaud M."/>
            <person name="Benito E.P."/>
            <person name="Couloux A."/>
            <person name="Coutinho P.M."/>
            <person name="de Vries R.P."/>
            <person name="Dyer P.S."/>
            <person name="Fillinger S."/>
            <person name="Fournier E."/>
            <person name="Gout L."/>
            <person name="Hahn M."/>
            <person name="Kohn L."/>
            <person name="Lapalu N."/>
            <person name="Plummer K.M."/>
            <person name="Pradier J.M."/>
            <person name="Quevillon E."/>
            <person name="Sharon A."/>
            <person name="Simon A."/>
            <person name="ten Have A."/>
            <person name="Tudzynski B."/>
            <person name="Tudzynski P."/>
            <person name="Wincker P."/>
            <person name="Andrew M."/>
            <person name="Anthouard V."/>
            <person name="Beever R.E."/>
            <person name="Beffa R."/>
            <person name="Benoit I."/>
            <person name="Bouzid O."/>
            <person name="Brault B."/>
            <person name="Chen Z."/>
            <person name="Choquer M."/>
            <person name="Collemare J."/>
            <person name="Cotton P."/>
            <person name="Danchin E.G."/>
            <person name="Da Silva C."/>
            <person name="Gautier A."/>
            <person name="Giraud C."/>
            <person name="Giraud T."/>
            <person name="Gonzalez C."/>
            <person name="Grossetete S."/>
            <person name="Guldener U."/>
            <person name="Henrissat B."/>
            <person name="Howlett B.J."/>
            <person name="Kodira C."/>
            <person name="Kretschmer M."/>
            <person name="Lappartient A."/>
            <person name="Leroch M."/>
            <person name="Levis C."/>
            <person name="Mauceli E."/>
            <person name="Neuveglise C."/>
            <person name="Oeser B."/>
            <person name="Pearson M."/>
            <person name="Poulain J."/>
            <person name="Poussereau N."/>
            <person name="Quesneville H."/>
            <person name="Rascle C."/>
            <person name="Schumacher J."/>
            <person name="Segurens B."/>
            <person name="Sexton A."/>
            <person name="Silva E."/>
            <person name="Sirven C."/>
            <person name="Soanes D.M."/>
            <person name="Talbot N.J."/>
            <person name="Templeton M."/>
            <person name="Yandava C."/>
            <person name="Yarden O."/>
            <person name="Zeng Q."/>
            <person name="Rollins J.A."/>
            <person name="Lebrun M.H."/>
            <person name="Dickman M."/>
        </authorList>
    </citation>
    <scope>NUCLEOTIDE SEQUENCE [LARGE SCALE GENOMIC DNA]</scope>
    <source>
        <strain evidence="3">ATCC 18683 / 1980 / Ss-1</strain>
    </source>
</reference>
<feature type="transmembrane region" description="Helical" evidence="1">
    <location>
        <begin position="6"/>
        <end position="29"/>
    </location>
</feature>
<keyword evidence="3" id="KW-1185">Reference proteome</keyword>
<keyword evidence="1" id="KW-0812">Transmembrane</keyword>
<name>A7ED51_SCLS1</name>
<dbReference type="AlphaFoldDB" id="A7ED51"/>
<accession>A7ED51</accession>
<dbReference type="Proteomes" id="UP000001312">
    <property type="component" value="Unassembled WGS sequence"/>
</dbReference>
<keyword evidence="1" id="KW-0472">Membrane</keyword>
<evidence type="ECO:0000256" key="1">
    <source>
        <dbReference type="SAM" id="Phobius"/>
    </source>
</evidence>
<protein>
    <submittedName>
        <fullName evidence="2">Uncharacterized protein</fullName>
    </submittedName>
</protein>
<dbReference type="InParanoid" id="A7ED51"/>